<feature type="transmembrane region" description="Helical" evidence="7">
    <location>
        <begin position="435"/>
        <end position="455"/>
    </location>
</feature>
<dbReference type="InterPro" id="IPR003838">
    <property type="entry name" value="ABC3_permease_C"/>
</dbReference>
<feature type="transmembrane region" description="Helical" evidence="7">
    <location>
        <begin position="409"/>
        <end position="429"/>
    </location>
</feature>
<feature type="transmembrane region" description="Helical" evidence="7">
    <location>
        <begin position="310"/>
        <end position="336"/>
    </location>
</feature>
<keyword evidence="4 7" id="KW-1133">Transmembrane helix</keyword>
<evidence type="ECO:0000256" key="4">
    <source>
        <dbReference type="ARBA" id="ARBA00022989"/>
    </source>
</evidence>
<feature type="domain" description="ABC3 transporter permease C-terminal" evidence="8">
    <location>
        <begin position="712"/>
        <end position="825"/>
    </location>
</feature>
<evidence type="ECO:0000256" key="1">
    <source>
        <dbReference type="ARBA" id="ARBA00004651"/>
    </source>
</evidence>
<dbReference type="GO" id="GO:0005886">
    <property type="term" value="C:plasma membrane"/>
    <property type="evidence" value="ECO:0007669"/>
    <property type="project" value="UniProtKB-SubCell"/>
</dbReference>
<accession>A0A9W6RHB1</accession>
<name>A0A9W6RHB1_9ACTN</name>
<feature type="transmembrane region" description="Helical" evidence="7">
    <location>
        <begin position="265"/>
        <end position="290"/>
    </location>
</feature>
<dbReference type="RefSeq" id="WP_285619715.1">
    <property type="nucleotide sequence ID" value="NZ_BSTJ01000002.1"/>
</dbReference>
<feature type="transmembrane region" description="Helical" evidence="7">
    <location>
        <begin position="709"/>
        <end position="729"/>
    </location>
</feature>
<dbReference type="Pfam" id="PF02687">
    <property type="entry name" value="FtsX"/>
    <property type="match status" value="2"/>
</dbReference>
<dbReference type="EMBL" id="BSTJ01000002">
    <property type="protein sequence ID" value="GLY74052.1"/>
    <property type="molecule type" value="Genomic_DNA"/>
</dbReference>
<dbReference type="GO" id="GO:0022857">
    <property type="term" value="F:transmembrane transporter activity"/>
    <property type="evidence" value="ECO:0007669"/>
    <property type="project" value="TreeGrafter"/>
</dbReference>
<reference evidence="9" key="1">
    <citation type="submission" date="2023-03" db="EMBL/GenBank/DDBJ databases">
        <title>Actinoallomurus iriomotensis NBRC 103681.</title>
        <authorList>
            <person name="Ichikawa N."/>
            <person name="Sato H."/>
            <person name="Tonouchi N."/>
        </authorList>
    </citation>
    <scope>NUCLEOTIDE SEQUENCE</scope>
    <source>
        <strain evidence="9">NBRC 103681</strain>
    </source>
</reference>
<comment type="subcellular location">
    <subcellularLocation>
        <location evidence="1">Cell membrane</location>
        <topology evidence="1">Multi-pass membrane protein</topology>
    </subcellularLocation>
</comment>
<feature type="transmembrane region" description="Helical" evidence="7">
    <location>
        <begin position="356"/>
        <end position="380"/>
    </location>
</feature>
<feature type="domain" description="ABC3 transporter permease C-terminal" evidence="8">
    <location>
        <begin position="269"/>
        <end position="390"/>
    </location>
</feature>
<dbReference type="PANTHER" id="PTHR30572">
    <property type="entry name" value="MEMBRANE COMPONENT OF TRANSPORTER-RELATED"/>
    <property type="match status" value="1"/>
</dbReference>
<gene>
    <name evidence="9" type="ORF">Airi01_023190</name>
</gene>
<evidence type="ECO:0000256" key="5">
    <source>
        <dbReference type="ARBA" id="ARBA00023136"/>
    </source>
</evidence>
<dbReference type="InterPro" id="IPR050250">
    <property type="entry name" value="Macrolide_Exporter_MacB"/>
</dbReference>
<evidence type="ECO:0000256" key="2">
    <source>
        <dbReference type="ARBA" id="ARBA00022475"/>
    </source>
</evidence>
<sequence>MTRIALKGLWARRRRLVGSFAAVFLGVAFLAGALVLGDTMNASIGRFFGQAYAGTDASVRGATNVSDAPTGERGTIDAGVVDRVRRVPGVATAEPVISGSGQLLGRDGRAIAVLGPRTAGNWLTDPRLNPYHVVQGRAPRADDEVVVNRATAIKGRLRVGDLTAVLTPQRVPVRVVGIARFGDEDGFGGTSFTAFTLAGARRYVARTPDRVSGVSVRAASGVSQGELVRRLRGVLPAGTEAVTGRALSREGMNAVTKGFLTMFRAFLLAFAGIALLVGTLGIHNTFAITVAQRSRESALLRAVGASRRQVLASVITEALVLGLTASVAGVFGGLGFAALLEEVFTAMGAALPVGGLVVTTVTVAVAVAAGVVVTLLSCLLPAVRASRTPPVAALRETEAERPGVSRGRAVGGGALTAAGVALLAGSVAAGDSMAAAGAGAVACVAGMVVLGPVAARPAGALLGVPLRGVTGALARRSTAREPRRVAGAATALMVGIGVVTLLTVLAASARTSVRDTVARSFGGDLVITTGSSIGGGFDPRLAGDVARLPQVRAAAGLGTGGARIDGRAVRVAYADPAALARMLDLGSAASLAPGRLAVSRTVARAHGWRTGTPLTVLFADGARRTLTVGGTYEPGGPAGDYLMPRADWLAHDPQPQDTTVLIALRPGVGTTEGERAVTTAARPYAAPDVRTRADYVEAQASGVNSLLTLVYVMLALAIVIALLGIANTLSLSVHERARELGLLRAVGATRGQIRSMIRGESLIVAVFGTAGGLGIGLLPGWALARAATGGTFAVPAGRLVVIAVIGALAGVLAALRPARRAGRMDILRAVAE</sequence>
<feature type="transmembrane region" description="Helical" evidence="7">
    <location>
        <begin position="485"/>
        <end position="507"/>
    </location>
</feature>
<evidence type="ECO:0000256" key="3">
    <source>
        <dbReference type="ARBA" id="ARBA00022692"/>
    </source>
</evidence>
<evidence type="ECO:0000313" key="9">
    <source>
        <dbReference type="EMBL" id="GLY74052.1"/>
    </source>
</evidence>
<proteinExistence type="inferred from homology"/>
<evidence type="ECO:0000256" key="6">
    <source>
        <dbReference type="ARBA" id="ARBA00038076"/>
    </source>
</evidence>
<comment type="caution">
    <text evidence="9">The sequence shown here is derived from an EMBL/GenBank/DDBJ whole genome shotgun (WGS) entry which is preliminary data.</text>
</comment>
<organism evidence="9 10">
    <name type="scientific">Actinoallomurus iriomotensis</name>
    <dbReference type="NCBI Taxonomy" id="478107"/>
    <lineage>
        <taxon>Bacteria</taxon>
        <taxon>Bacillati</taxon>
        <taxon>Actinomycetota</taxon>
        <taxon>Actinomycetes</taxon>
        <taxon>Streptosporangiales</taxon>
        <taxon>Thermomonosporaceae</taxon>
        <taxon>Actinoallomurus</taxon>
    </lineage>
</organism>
<keyword evidence="3 7" id="KW-0812">Transmembrane</keyword>
<evidence type="ECO:0000256" key="7">
    <source>
        <dbReference type="SAM" id="Phobius"/>
    </source>
</evidence>
<feature type="transmembrane region" description="Helical" evidence="7">
    <location>
        <begin position="762"/>
        <end position="784"/>
    </location>
</feature>
<dbReference type="Proteomes" id="UP001165135">
    <property type="component" value="Unassembled WGS sequence"/>
</dbReference>
<evidence type="ECO:0000313" key="10">
    <source>
        <dbReference type="Proteomes" id="UP001165135"/>
    </source>
</evidence>
<comment type="similarity">
    <text evidence="6">Belongs to the ABC-4 integral membrane protein family.</text>
</comment>
<feature type="transmembrane region" description="Helical" evidence="7">
    <location>
        <begin position="796"/>
        <end position="815"/>
    </location>
</feature>
<dbReference type="AlphaFoldDB" id="A0A9W6RHB1"/>
<keyword evidence="2" id="KW-1003">Cell membrane</keyword>
<protein>
    <submittedName>
        <fullName evidence="9">ABC transporter substrate-binding protein</fullName>
    </submittedName>
</protein>
<keyword evidence="5 7" id="KW-0472">Membrane</keyword>
<evidence type="ECO:0000259" key="8">
    <source>
        <dbReference type="Pfam" id="PF02687"/>
    </source>
</evidence>
<dbReference type="PANTHER" id="PTHR30572:SF4">
    <property type="entry name" value="ABC TRANSPORTER PERMEASE YTRF"/>
    <property type="match status" value="1"/>
</dbReference>